<dbReference type="RefSeq" id="WP_076399550.1">
    <property type="nucleotide sequence ID" value="NZ_FTOA01000002.1"/>
</dbReference>
<evidence type="ECO:0000259" key="6">
    <source>
        <dbReference type="PROSITE" id="PS50076"/>
    </source>
</evidence>
<dbReference type="GO" id="GO:0051082">
    <property type="term" value="F:unfolded protein binding"/>
    <property type="evidence" value="ECO:0007669"/>
    <property type="project" value="InterPro"/>
</dbReference>
<proteinExistence type="predicted"/>
<dbReference type="CDD" id="cd10747">
    <property type="entry name" value="DnaJ_C"/>
    <property type="match status" value="1"/>
</dbReference>
<dbReference type="PROSITE" id="PS00636">
    <property type="entry name" value="DNAJ_1"/>
    <property type="match status" value="1"/>
</dbReference>
<gene>
    <name evidence="7" type="ORF">SAMN05421779_102733</name>
</gene>
<dbReference type="OrthoDB" id="9779889at2"/>
<evidence type="ECO:0000313" key="8">
    <source>
        <dbReference type="Proteomes" id="UP000185678"/>
    </source>
</evidence>
<dbReference type="Proteomes" id="UP000185678">
    <property type="component" value="Unassembled WGS sequence"/>
</dbReference>
<feature type="compositionally biased region" description="Gly residues" evidence="5">
    <location>
        <begin position="88"/>
        <end position="101"/>
    </location>
</feature>
<evidence type="ECO:0000256" key="4">
    <source>
        <dbReference type="ARBA" id="ARBA00022833"/>
    </source>
</evidence>
<evidence type="ECO:0000256" key="1">
    <source>
        <dbReference type="ARBA" id="ARBA00022723"/>
    </source>
</evidence>
<accession>A0A1N7KED7</accession>
<evidence type="ECO:0000313" key="7">
    <source>
        <dbReference type="EMBL" id="SIS59942.1"/>
    </source>
</evidence>
<dbReference type="InterPro" id="IPR001623">
    <property type="entry name" value="DnaJ_domain"/>
</dbReference>
<dbReference type="PROSITE" id="PS50076">
    <property type="entry name" value="DNAJ_2"/>
    <property type="match status" value="1"/>
</dbReference>
<evidence type="ECO:0000256" key="3">
    <source>
        <dbReference type="ARBA" id="ARBA00022771"/>
    </source>
</evidence>
<reference evidence="7 8" key="1">
    <citation type="submission" date="2017-01" db="EMBL/GenBank/DDBJ databases">
        <authorList>
            <person name="Mah S.A."/>
            <person name="Swanson W.J."/>
            <person name="Moy G.W."/>
            <person name="Vacquier V.D."/>
        </authorList>
    </citation>
    <scope>NUCLEOTIDE SEQUENCE [LARGE SCALE GENOMIC DNA]</scope>
    <source>
        <strain evidence="7 8">DSM 11589</strain>
    </source>
</reference>
<feature type="domain" description="J" evidence="6">
    <location>
        <begin position="3"/>
        <end position="68"/>
    </location>
</feature>
<dbReference type="PANTHER" id="PTHR43096:SF10">
    <property type="entry name" value="CHAPERONE PROTEIN DNAJ A6, CHLOROPLASTIC"/>
    <property type="match status" value="1"/>
</dbReference>
<sequence>MRDPYELLGVGRTATQSEIKTAYRKLARTLHPDLNPNDPKAEDRFKEVSSAYELLSDDDKRKRFDRGEIDAEGHERRRAHTGQRRSSGFGGGGFGGAGFGGRTNNNRGQNTWWFEDLLNDEDDSPFAAGRGPGGRQHTSPKRGTDTRYPVTVSFEDAAMGCSRQITLSGGKTVSVKVPPASETGKILRLKGMGAPGMHGGPDGDALVEVTVSPHGVFRREGVDVLADIPVSLTEAVLGAKITVPTVDGKVTVTVPEGSNTGTTLRLRGKGIPRDGKPESGRGDQLCKLKIVLDDPADPKLKSMVSKLHHEGGSSGVIAALRAKLGLD</sequence>
<name>A0A1N7KED7_9PROT</name>
<protein>
    <submittedName>
        <fullName evidence="7">DnaJ-class molecular chaperone with C-terminal Zn finger domain</fullName>
    </submittedName>
</protein>
<dbReference type="AlphaFoldDB" id="A0A1N7KED7"/>
<dbReference type="SUPFAM" id="SSF49493">
    <property type="entry name" value="HSP40/DnaJ peptide-binding domain"/>
    <property type="match status" value="2"/>
</dbReference>
<dbReference type="EMBL" id="FTOA01000002">
    <property type="protein sequence ID" value="SIS59942.1"/>
    <property type="molecule type" value="Genomic_DNA"/>
</dbReference>
<dbReference type="Pfam" id="PF01556">
    <property type="entry name" value="DnaJ_C"/>
    <property type="match status" value="1"/>
</dbReference>
<keyword evidence="8" id="KW-1185">Reference proteome</keyword>
<keyword evidence="3" id="KW-0863">Zinc-finger</keyword>
<dbReference type="PANTHER" id="PTHR43096">
    <property type="entry name" value="DNAJ HOMOLOG 1, MITOCHONDRIAL-RELATED"/>
    <property type="match status" value="1"/>
</dbReference>
<keyword evidence="4" id="KW-0862">Zinc</keyword>
<dbReference type="GO" id="GO:0005737">
    <property type="term" value="C:cytoplasm"/>
    <property type="evidence" value="ECO:0007669"/>
    <property type="project" value="TreeGrafter"/>
</dbReference>
<dbReference type="STRING" id="80876.SAMN05421779_102733"/>
<dbReference type="SUPFAM" id="SSF46565">
    <property type="entry name" value="Chaperone J-domain"/>
    <property type="match status" value="1"/>
</dbReference>
<dbReference type="Gene3D" id="2.60.260.20">
    <property type="entry name" value="Urease metallochaperone UreE, N-terminal domain"/>
    <property type="match status" value="2"/>
</dbReference>
<dbReference type="InterPro" id="IPR036869">
    <property type="entry name" value="J_dom_sf"/>
</dbReference>
<dbReference type="CDD" id="cd06257">
    <property type="entry name" value="DnaJ"/>
    <property type="match status" value="1"/>
</dbReference>
<feature type="region of interest" description="Disordered" evidence="5">
    <location>
        <begin position="123"/>
        <end position="147"/>
    </location>
</feature>
<keyword evidence="2" id="KW-0677">Repeat</keyword>
<dbReference type="InterPro" id="IPR018253">
    <property type="entry name" value="DnaJ_domain_CS"/>
</dbReference>
<dbReference type="InterPro" id="IPR008971">
    <property type="entry name" value="HSP40/DnaJ_pept-bd"/>
</dbReference>
<feature type="region of interest" description="Disordered" evidence="5">
    <location>
        <begin position="65"/>
        <end position="106"/>
    </location>
</feature>
<feature type="compositionally biased region" description="Basic and acidic residues" evidence="5">
    <location>
        <begin position="65"/>
        <end position="75"/>
    </location>
</feature>
<dbReference type="Gene3D" id="1.10.287.110">
    <property type="entry name" value="DnaJ domain"/>
    <property type="match status" value="1"/>
</dbReference>
<dbReference type="SMART" id="SM00271">
    <property type="entry name" value="DnaJ"/>
    <property type="match status" value="1"/>
</dbReference>
<dbReference type="InterPro" id="IPR002939">
    <property type="entry name" value="DnaJ_C"/>
</dbReference>
<dbReference type="PRINTS" id="PR00625">
    <property type="entry name" value="JDOMAIN"/>
</dbReference>
<dbReference type="GO" id="GO:0042026">
    <property type="term" value="P:protein refolding"/>
    <property type="evidence" value="ECO:0007669"/>
    <property type="project" value="TreeGrafter"/>
</dbReference>
<dbReference type="GO" id="GO:0008270">
    <property type="term" value="F:zinc ion binding"/>
    <property type="evidence" value="ECO:0007669"/>
    <property type="project" value="UniProtKB-KW"/>
</dbReference>
<dbReference type="FunFam" id="2.60.260.20:FF:000005">
    <property type="entry name" value="Chaperone protein dnaJ 1, mitochondrial"/>
    <property type="match status" value="1"/>
</dbReference>
<evidence type="ECO:0000256" key="5">
    <source>
        <dbReference type="SAM" id="MobiDB-lite"/>
    </source>
</evidence>
<keyword evidence="1" id="KW-0479">Metal-binding</keyword>
<evidence type="ECO:0000256" key="2">
    <source>
        <dbReference type="ARBA" id="ARBA00022737"/>
    </source>
</evidence>
<organism evidence="7 8">
    <name type="scientific">Insolitispirillum peregrinum</name>
    <dbReference type="NCBI Taxonomy" id="80876"/>
    <lineage>
        <taxon>Bacteria</taxon>
        <taxon>Pseudomonadati</taxon>
        <taxon>Pseudomonadota</taxon>
        <taxon>Alphaproteobacteria</taxon>
        <taxon>Rhodospirillales</taxon>
        <taxon>Novispirillaceae</taxon>
        <taxon>Insolitispirillum</taxon>
    </lineage>
</organism>
<dbReference type="Pfam" id="PF00226">
    <property type="entry name" value="DnaJ"/>
    <property type="match status" value="1"/>
</dbReference>